<comment type="caution">
    <text evidence="2">The sequence shown here is derived from an EMBL/GenBank/DDBJ whole genome shotgun (WGS) entry which is preliminary data.</text>
</comment>
<organism evidence="2 3">
    <name type="scientific">Actinidia rufa</name>
    <dbReference type="NCBI Taxonomy" id="165716"/>
    <lineage>
        <taxon>Eukaryota</taxon>
        <taxon>Viridiplantae</taxon>
        <taxon>Streptophyta</taxon>
        <taxon>Embryophyta</taxon>
        <taxon>Tracheophyta</taxon>
        <taxon>Spermatophyta</taxon>
        <taxon>Magnoliopsida</taxon>
        <taxon>eudicotyledons</taxon>
        <taxon>Gunneridae</taxon>
        <taxon>Pentapetalae</taxon>
        <taxon>asterids</taxon>
        <taxon>Ericales</taxon>
        <taxon>Actinidiaceae</taxon>
        <taxon>Actinidia</taxon>
    </lineage>
</organism>
<dbReference type="Proteomes" id="UP000585474">
    <property type="component" value="Unassembled WGS sequence"/>
</dbReference>
<evidence type="ECO:0000313" key="3">
    <source>
        <dbReference type="Proteomes" id="UP000585474"/>
    </source>
</evidence>
<dbReference type="AlphaFoldDB" id="A0A7J0FAI2"/>
<name>A0A7J0FAI2_9ERIC</name>
<sequence>MIRISYIVITASDIITREICWRLHGQPPTRGQGGHSGSTGAHGGNSRAHHFKVVEPSPSDS</sequence>
<feature type="compositionally biased region" description="Gly residues" evidence="1">
    <location>
        <begin position="31"/>
        <end position="43"/>
    </location>
</feature>
<proteinExistence type="predicted"/>
<evidence type="ECO:0000256" key="1">
    <source>
        <dbReference type="SAM" id="MobiDB-lite"/>
    </source>
</evidence>
<dbReference type="EMBL" id="BJWL01000010">
    <property type="protein sequence ID" value="GFY95623.1"/>
    <property type="molecule type" value="Genomic_DNA"/>
</dbReference>
<accession>A0A7J0FAI2</accession>
<evidence type="ECO:0000313" key="2">
    <source>
        <dbReference type="EMBL" id="GFY95623.1"/>
    </source>
</evidence>
<gene>
    <name evidence="2" type="ORF">Acr_10g0010080</name>
</gene>
<keyword evidence="3" id="KW-1185">Reference proteome</keyword>
<feature type="region of interest" description="Disordered" evidence="1">
    <location>
        <begin position="24"/>
        <end position="61"/>
    </location>
</feature>
<protein>
    <submittedName>
        <fullName evidence="2">Uncharacterized protein</fullName>
    </submittedName>
</protein>
<reference evidence="2 3" key="1">
    <citation type="submission" date="2019-07" db="EMBL/GenBank/DDBJ databases">
        <title>De Novo Assembly of kiwifruit Actinidia rufa.</title>
        <authorList>
            <person name="Sugita-Konishi S."/>
            <person name="Sato K."/>
            <person name="Mori E."/>
            <person name="Abe Y."/>
            <person name="Kisaki G."/>
            <person name="Hamano K."/>
            <person name="Suezawa K."/>
            <person name="Otani M."/>
            <person name="Fukuda T."/>
            <person name="Manabe T."/>
            <person name="Gomi K."/>
            <person name="Tabuchi M."/>
            <person name="Akimitsu K."/>
            <person name="Kataoka I."/>
        </authorList>
    </citation>
    <scope>NUCLEOTIDE SEQUENCE [LARGE SCALE GENOMIC DNA]</scope>
    <source>
        <strain evidence="3">cv. Fuchu</strain>
    </source>
</reference>